<evidence type="ECO:0000313" key="1">
    <source>
        <dbReference type="EMBL" id="KIJ58398.1"/>
    </source>
</evidence>
<feature type="non-terminal residue" evidence="1">
    <location>
        <position position="1"/>
    </location>
</feature>
<dbReference type="Proteomes" id="UP000053820">
    <property type="component" value="Unassembled WGS sequence"/>
</dbReference>
<gene>
    <name evidence="1" type="ORF">HYDPIDRAFT_102742</name>
</gene>
<name>A0A0C9VYC8_9AGAM</name>
<proteinExistence type="predicted"/>
<accession>A0A0C9VYC8</accession>
<dbReference type="OrthoDB" id="2633939at2759"/>
<dbReference type="EMBL" id="KN839945">
    <property type="protein sequence ID" value="KIJ58398.1"/>
    <property type="molecule type" value="Genomic_DNA"/>
</dbReference>
<dbReference type="AlphaFoldDB" id="A0A0C9VYC8"/>
<sequence length="179" mass="20446">VLEEAFETIHSQFNELAGRVGMPAQQVIARFTKQFSRTNTFNDWNIYQRYFTTNRARELARLPDAEKMSKCYRSFRQEFPDTWQEILATYDEADALGDMDKTVAQRQQLFHKMSTKFAQSFAAMAKSHAFEGAFVMAGSVVNQDGGLGFAFNTPGAENFFTERCRADSDEMIGHLKAHI</sequence>
<protein>
    <submittedName>
        <fullName evidence="1">Uncharacterized protein</fullName>
    </submittedName>
</protein>
<dbReference type="HOGENOM" id="CLU_088645_1_0_1"/>
<keyword evidence="2" id="KW-1185">Reference proteome</keyword>
<evidence type="ECO:0000313" key="2">
    <source>
        <dbReference type="Proteomes" id="UP000053820"/>
    </source>
</evidence>
<reference evidence="1 2" key="1">
    <citation type="submission" date="2014-04" db="EMBL/GenBank/DDBJ databases">
        <title>Evolutionary Origins and Diversification of the Mycorrhizal Mutualists.</title>
        <authorList>
            <consortium name="DOE Joint Genome Institute"/>
            <consortium name="Mycorrhizal Genomics Consortium"/>
            <person name="Kohler A."/>
            <person name="Kuo A."/>
            <person name="Nagy L.G."/>
            <person name="Floudas D."/>
            <person name="Copeland A."/>
            <person name="Barry K.W."/>
            <person name="Cichocki N."/>
            <person name="Veneault-Fourrey C."/>
            <person name="LaButti K."/>
            <person name="Lindquist E.A."/>
            <person name="Lipzen A."/>
            <person name="Lundell T."/>
            <person name="Morin E."/>
            <person name="Murat C."/>
            <person name="Riley R."/>
            <person name="Ohm R."/>
            <person name="Sun H."/>
            <person name="Tunlid A."/>
            <person name="Henrissat B."/>
            <person name="Grigoriev I.V."/>
            <person name="Hibbett D.S."/>
            <person name="Martin F."/>
        </authorList>
    </citation>
    <scope>NUCLEOTIDE SEQUENCE [LARGE SCALE GENOMIC DNA]</scope>
    <source>
        <strain evidence="1 2">MD-312</strain>
    </source>
</reference>
<organism evidence="1 2">
    <name type="scientific">Hydnomerulius pinastri MD-312</name>
    <dbReference type="NCBI Taxonomy" id="994086"/>
    <lineage>
        <taxon>Eukaryota</taxon>
        <taxon>Fungi</taxon>
        <taxon>Dikarya</taxon>
        <taxon>Basidiomycota</taxon>
        <taxon>Agaricomycotina</taxon>
        <taxon>Agaricomycetes</taxon>
        <taxon>Agaricomycetidae</taxon>
        <taxon>Boletales</taxon>
        <taxon>Boletales incertae sedis</taxon>
        <taxon>Leucogyrophana</taxon>
    </lineage>
</organism>